<evidence type="ECO:0000313" key="1">
    <source>
        <dbReference type="EMBL" id="PTB46770.1"/>
    </source>
</evidence>
<organism evidence="1 2">
    <name type="scientific">Trichoderma asperellum (strain ATCC 204424 / CBS 433.97 / NBRC 101777)</name>
    <dbReference type="NCBI Taxonomy" id="1042311"/>
    <lineage>
        <taxon>Eukaryota</taxon>
        <taxon>Fungi</taxon>
        <taxon>Dikarya</taxon>
        <taxon>Ascomycota</taxon>
        <taxon>Pezizomycotina</taxon>
        <taxon>Sordariomycetes</taxon>
        <taxon>Hypocreomycetidae</taxon>
        <taxon>Hypocreales</taxon>
        <taxon>Hypocreaceae</taxon>
        <taxon>Trichoderma</taxon>
    </lineage>
</organism>
<dbReference type="EMBL" id="KZ679256">
    <property type="protein sequence ID" value="PTB46770.1"/>
    <property type="molecule type" value="Genomic_DNA"/>
</dbReference>
<sequence length="170" mass="18808">MPRAQHTVRAACISPGCPSPPLAQAASLMHGVQVASRIGEGQRWSYASETTMSIPERPIGYAIPPTTCRQSHPRRVPADLLSTRNHLLASSIAPGKKISRNYGANNSQHSQQLITYQAPYTVEASLPTSAIARQPLPTTRHYRWSQMQAICAYLYISTHTEYSYIYPETV</sequence>
<gene>
    <name evidence="1" type="ORF">M441DRAFT_224005</name>
</gene>
<dbReference type="AlphaFoldDB" id="A0A2T3ZPN2"/>
<name>A0A2T3ZPN2_TRIA4</name>
<keyword evidence="2" id="KW-1185">Reference proteome</keyword>
<accession>A0A2T3ZPN2</accession>
<proteinExistence type="predicted"/>
<evidence type="ECO:0000313" key="2">
    <source>
        <dbReference type="Proteomes" id="UP000240493"/>
    </source>
</evidence>
<protein>
    <submittedName>
        <fullName evidence="1">Uncharacterized protein</fullName>
    </submittedName>
</protein>
<dbReference type="Proteomes" id="UP000240493">
    <property type="component" value="Unassembled WGS sequence"/>
</dbReference>
<reference evidence="1 2" key="1">
    <citation type="submission" date="2016-07" db="EMBL/GenBank/DDBJ databases">
        <title>Multiple horizontal gene transfer events from other fungi enriched the ability of initially mycotrophic Trichoderma (Ascomycota) to feed on dead plant biomass.</title>
        <authorList>
            <consortium name="DOE Joint Genome Institute"/>
            <person name="Aerts A."/>
            <person name="Atanasova L."/>
            <person name="Chenthamara K."/>
            <person name="Zhang J."/>
            <person name="Grujic M."/>
            <person name="Henrissat B."/>
            <person name="Kuo A."/>
            <person name="Salamov A."/>
            <person name="Lipzen A."/>
            <person name="Labutti K."/>
            <person name="Barry K."/>
            <person name="Miao Y."/>
            <person name="Rahimi M.J."/>
            <person name="Shen Q."/>
            <person name="Grigoriev I.V."/>
            <person name="Kubicek C.P."/>
            <person name="Druzhinina I.S."/>
        </authorList>
    </citation>
    <scope>NUCLEOTIDE SEQUENCE [LARGE SCALE GENOMIC DNA]</scope>
    <source>
        <strain evidence="1 2">CBS 433.97</strain>
    </source>
</reference>